<dbReference type="PANTHER" id="PTHR43774">
    <property type="entry name" value="PEPTIDE METHIONINE SULFOXIDE REDUCTASE"/>
    <property type="match status" value="1"/>
</dbReference>
<evidence type="ECO:0000256" key="2">
    <source>
        <dbReference type="ARBA" id="ARBA00047806"/>
    </source>
</evidence>
<dbReference type="EMBL" id="QZCW01000004">
    <property type="protein sequence ID" value="MCW5323266.1"/>
    <property type="molecule type" value="Genomic_DNA"/>
</dbReference>
<reference evidence="7" key="1">
    <citation type="submission" date="2023-07" db="EMBL/GenBank/DDBJ databases">
        <title>Verminephrobacter genomes.</title>
        <authorList>
            <person name="Lund M.B."/>
        </authorList>
    </citation>
    <scope>NUCLEOTIDE SEQUENCE [LARGE SCALE GENOMIC DNA]</scope>
    <source>
        <strain evidence="7">AtM5-05</strain>
    </source>
</reference>
<dbReference type="NCBIfam" id="TIGR00401">
    <property type="entry name" value="msrA"/>
    <property type="match status" value="1"/>
</dbReference>
<keyword evidence="1 4" id="KW-0560">Oxidoreductase</keyword>
<comment type="catalytic activity">
    <reaction evidence="2 4">
        <text>L-methionyl-[protein] + [thioredoxin]-disulfide + H2O = L-methionyl-(S)-S-oxide-[protein] + [thioredoxin]-dithiol</text>
        <dbReference type="Rhea" id="RHEA:14217"/>
        <dbReference type="Rhea" id="RHEA-COMP:10698"/>
        <dbReference type="Rhea" id="RHEA-COMP:10700"/>
        <dbReference type="Rhea" id="RHEA-COMP:12313"/>
        <dbReference type="Rhea" id="RHEA-COMP:12315"/>
        <dbReference type="ChEBI" id="CHEBI:15377"/>
        <dbReference type="ChEBI" id="CHEBI:16044"/>
        <dbReference type="ChEBI" id="CHEBI:29950"/>
        <dbReference type="ChEBI" id="CHEBI:44120"/>
        <dbReference type="ChEBI" id="CHEBI:50058"/>
        <dbReference type="EC" id="1.8.4.11"/>
    </reaction>
</comment>
<evidence type="ECO:0000256" key="3">
    <source>
        <dbReference type="ARBA" id="ARBA00048782"/>
    </source>
</evidence>
<dbReference type="InterPro" id="IPR002569">
    <property type="entry name" value="Met_Sox_Rdtase_MsrA_dom"/>
</dbReference>
<dbReference type="EC" id="1.8.4.11" evidence="4"/>
<dbReference type="Proteomes" id="UP001208935">
    <property type="component" value="Unassembled WGS sequence"/>
</dbReference>
<keyword evidence="7" id="KW-1185">Reference proteome</keyword>
<organism evidence="6 7">
    <name type="scientific">Verminephrobacter aporrectodeae subsp. tuberculatae</name>
    <dbReference type="NCBI Taxonomy" id="1110392"/>
    <lineage>
        <taxon>Bacteria</taxon>
        <taxon>Pseudomonadati</taxon>
        <taxon>Pseudomonadota</taxon>
        <taxon>Betaproteobacteria</taxon>
        <taxon>Burkholderiales</taxon>
        <taxon>Comamonadaceae</taxon>
        <taxon>Verminephrobacter</taxon>
    </lineage>
</organism>
<comment type="similarity">
    <text evidence="4">Belongs to the MsrA Met sulfoxide reductase family.</text>
</comment>
<feature type="domain" description="Peptide methionine sulphoxide reductase MsrA" evidence="5">
    <location>
        <begin position="6"/>
        <end position="157"/>
    </location>
</feature>
<evidence type="ECO:0000256" key="1">
    <source>
        <dbReference type="ARBA" id="ARBA00023002"/>
    </source>
</evidence>
<gene>
    <name evidence="4 6" type="primary">msrA</name>
    <name evidence="6" type="ORF">D5039_19615</name>
</gene>
<dbReference type="InterPro" id="IPR036509">
    <property type="entry name" value="Met_Sox_Rdtase_MsrA_sf"/>
</dbReference>
<dbReference type="RefSeq" id="WP_010100383.1">
    <property type="nucleotide sequence ID" value="NZ_QZCV01000002.1"/>
</dbReference>
<dbReference type="GeneID" id="77320716"/>
<evidence type="ECO:0000313" key="7">
    <source>
        <dbReference type="Proteomes" id="UP001208935"/>
    </source>
</evidence>
<comment type="caution">
    <text evidence="6">The sequence shown here is derived from an EMBL/GenBank/DDBJ whole genome shotgun (WGS) entry which is preliminary data.</text>
</comment>
<dbReference type="SUPFAM" id="SSF55068">
    <property type="entry name" value="Peptide methionine sulfoxide reductase"/>
    <property type="match status" value="1"/>
</dbReference>
<sequence length="178" mass="19975">MALQTIALGGGCFWCTEAVFGRVRGVAHVESGYANGNTPAPSYEQVCRGDTGHAEVVRLRFDPAVIGLRELLAIFFATHDPCTRNRQGNDVGPQYRSGVYFDDPEHGAIARDVIRELEQDRLFDAPITTEVQPLTNYSAAEDCHQDYFAHHPQQAYCTFVVAPKVDKLRQRFARYIRN</sequence>
<dbReference type="Gene3D" id="3.30.1060.10">
    <property type="entry name" value="Peptide methionine sulphoxide reductase MsrA"/>
    <property type="match status" value="1"/>
</dbReference>
<dbReference type="PANTHER" id="PTHR43774:SF1">
    <property type="entry name" value="PEPTIDE METHIONINE SULFOXIDE REDUCTASE MSRA 2"/>
    <property type="match status" value="1"/>
</dbReference>
<evidence type="ECO:0000313" key="6">
    <source>
        <dbReference type="EMBL" id="MCW5323266.1"/>
    </source>
</evidence>
<evidence type="ECO:0000256" key="4">
    <source>
        <dbReference type="HAMAP-Rule" id="MF_01401"/>
    </source>
</evidence>
<protein>
    <recommendedName>
        <fullName evidence="4">Peptide methionine sulfoxide reductase MsrA</fullName>
        <shortName evidence="4">Protein-methionine-S-oxide reductase</shortName>
        <ecNumber evidence="4">1.8.4.11</ecNumber>
    </recommendedName>
    <alternativeName>
        <fullName evidence="4">Peptide-methionine (S)-S-oxide reductase</fullName>
        <shortName evidence="4">Peptide Met(O) reductase</shortName>
    </alternativeName>
</protein>
<comment type="function">
    <text evidence="4">Has an important function as a repair enzyme for proteins that have been inactivated by oxidation. Catalyzes the reversible oxidation-reduction of methionine sulfoxide in proteins to methionine.</text>
</comment>
<comment type="catalytic activity">
    <reaction evidence="3 4">
        <text>[thioredoxin]-disulfide + L-methionine + H2O = L-methionine (S)-S-oxide + [thioredoxin]-dithiol</text>
        <dbReference type="Rhea" id="RHEA:19993"/>
        <dbReference type="Rhea" id="RHEA-COMP:10698"/>
        <dbReference type="Rhea" id="RHEA-COMP:10700"/>
        <dbReference type="ChEBI" id="CHEBI:15377"/>
        <dbReference type="ChEBI" id="CHEBI:29950"/>
        <dbReference type="ChEBI" id="CHEBI:50058"/>
        <dbReference type="ChEBI" id="CHEBI:57844"/>
        <dbReference type="ChEBI" id="CHEBI:58772"/>
        <dbReference type="EC" id="1.8.4.11"/>
    </reaction>
</comment>
<name>A0ABT3KY46_9BURK</name>
<accession>A0ABT3KY46</accession>
<dbReference type="GO" id="GO:0008113">
    <property type="term" value="F:peptide-methionine (S)-S-oxide reductase activity"/>
    <property type="evidence" value="ECO:0007669"/>
    <property type="project" value="UniProtKB-EC"/>
</dbReference>
<proteinExistence type="inferred from homology"/>
<dbReference type="Pfam" id="PF01625">
    <property type="entry name" value="PMSR"/>
    <property type="match status" value="1"/>
</dbReference>
<feature type="active site" evidence="4">
    <location>
        <position position="12"/>
    </location>
</feature>
<evidence type="ECO:0000259" key="5">
    <source>
        <dbReference type="Pfam" id="PF01625"/>
    </source>
</evidence>
<dbReference type="HAMAP" id="MF_01401">
    <property type="entry name" value="MsrA"/>
    <property type="match status" value="1"/>
</dbReference>